<sequence>MSSISLKEFESLHDKLLNCYSQVFPTNFEKVDQKTFCRSERQQLEEVFMHNKLTLNAFFESKKST</sequence>
<proteinExistence type="predicted"/>
<name>A0AAD1YA49_EUPCR</name>
<evidence type="ECO:0000313" key="2">
    <source>
        <dbReference type="Proteomes" id="UP001295684"/>
    </source>
</evidence>
<keyword evidence="2" id="KW-1185">Reference proteome</keyword>
<reference evidence="1" key="1">
    <citation type="submission" date="2023-07" db="EMBL/GenBank/DDBJ databases">
        <authorList>
            <consortium name="AG Swart"/>
            <person name="Singh M."/>
            <person name="Singh A."/>
            <person name="Seah K."/>
            <person name="Emmerich C."/>
        </authorList>
    </citation>
    <scope>NUCLEOTIDE SEQUENCE</scope>
    <source>
        <strain evidence="1">DP1</strain>
    </source>
</reference>
<gene>
    <name evidence="1" type="ORF">ECRASSUSDP1_LOCUS27436</name>
</gene>
<dbReference type="EMBL" id="CAMPGE010028309">
    <property type="protein sequence ID" value="CAI2385847.1"/>
    <property type="molecule type" value="Genomic_DNA"/>
</dbReference>
<dbReference type="Proteomes" id="UP001295684">
    <property type="component" value="Unassembled WGS sequence"/>
</dbReference>
<dbReference type="AlphaFoldDB" id="A0AAD1YA49"/>
<evidence type="ECO:0000313" key="1">
    <source>
        <dbReference type="EMBL" id="CAI2385847.1"/>
    </source>
</evidence>
<accession>A0AAD1YA49</accession>
<organism evidence="1 2">
    <name type="scientific">Euplotes crassus</name>
    <dbReference type="NCBI Taxonomy" id="5936"/>
    <lineage>
        <taxon>Eukaryota</taxon>
        <taxon>Sar</taxon>
        <taxon>Alveolata</taxon>
        <taxon>Ciliophora</taxon>
        <taxon>Intramacronucleata</taxon>
        <taxon>Spirotrichea</taxon>
        <taxon>Hypotrichia</taxon>
        <taxon>Euplotida</taxon>
        <taxon>Euplotidae</taxon>
        <taxon>Moneuplotes</taxon>
    </lineage>
</organism>
<protein>
    <submittedName>
        <fullName evidence="1">Uncharacterized protein</fullName>
    </submittedName>
</protein>
<comment type="caution">
    <text evidence="1">The sequence shown here is derived from an EMBL/GenBank/DDBJ whole genome shotgun (WGS) entry which is preliminary data.</text>
</comment>